<name>A0AB34K0H6_PRYPA</name>
<dbReference type="InterPro" id="IPR017946">
    <property type="entry name" value="PLC-like_Pdiesterase_TIM-brl"/>
</dbReference>
<dbReference type="GO" id="GO:0006629">
    <property type="term" value="P:lipid metabolic process"/>
    <property type="evidence" value="ECO:0007669"/>
    <property type="project" value="InterPro"/>
</dbReference>
<evidence type="ECO:0000313" key="3">
    <source>
        <dbReference type="Proteomes" id="UP001515480"/>
    </source>
</evidence>
<dbReference type="Gene3D" id="3.20.20.190">
    <property type="entry name" value="Phosphatidylinositol (PI) phosphodiesterase"/>
    <property type="match status" value="1"/>
</dbReference>
<dbReference type="PROSITE" id="PS51704">
    <property type="entry name" value="GP_PDE"/>
    <property type="match status" value="1"/>
</dbReference>
<evidence type="ECO:0000313" key="2">
    <source>
        <dbReference type="EMBL" id="KAL1525984.1"/>
    </source>
</evidence>
<dbReference type="Pfam" id="PF03009">
    <property type="entry name" value="GDPD"/>
    <property type="match status" value="1"/>
</dbReference>
<evidence type="ECO:0000259" key="1">
    <source>
        <dbReference type="PROSITE" id="PS51704"/>
    </source>
</evidence>
<comment type="caution">
    <text evidence="2">The sequence shown here is derived from an EMBL/GenBank/DDBJ whole genome shotgun (WGS) entry which is preliminary data.</text>
</comment>
<dbReference type="InterPro" id="IPR030395">
    <property type="entry name" value="GP_PDE_dom"/>
</dbReference>
<organism evidence="2 3">
    <name type="scientific">Prymnesium parvum</name>
    <name type="common">Toxic golden alga</name>
    <dbReference type="NCBI Taxonomy" id="97485"/>
    <lineage>
        <taxon>Eukaryota</taxon>
        <taxon>Haptista</taxon>
        <taxon>Haptophyta</taxon>
        <taxon>Prymnesiophyceae</taxon>
        <taxon>Prymnesiales</taxon>
        <taxon>Prymnesiaceae</taxon>
        <taxon>Prymnesium</taxon>
    </lineage>
</organism>
<dbReference type="SUPFAM" id="SSF51695">
    <property type="entry name" value="PLC-like phosphodiesterases"/>
    <property type="match status" value="1"/>
</dbReference>
<dbReference type="AlphaFoldDB" id="A0AB34K0H6"/>
<proteinExistence type="predicted"/>
<dbReference type="GO" id="GO:0008081">
    <property type="term" value="F:phosphoric diester hydrolase activity"/>
    <property type="evidence" value="ECO:0007669"/>
    <property type="project" value="InterPro"/>
</dbReference>
<gene>
    <name evidence="2" type="ORF">AB1Y20_020809</name>
</gene>
<protein>
    <recommendedName>
        <fullName evidence="1">GP-PDE domain-containing protein</fullName>
    </recommendedName>
</protein>
<dbReference type="PANTHER" id="PTHR46211:SF14">
    <property type="entry name" value="GLYCEROPHOSPHODIESTER PHOSPHODIESTERASE"/>
    <property type="match status" value="1"/>
</dbReference>
<dbReference type="EMBL" id="JBGBPQ010000004">
    <property type="protein sequence ID" value="KAL1525984.1"/>
    <property type="molecule type" value="Genomic_DNA"/>
</dbReference>
<reference evidence="2 3" key="1">
    <citation type="journal article" date="2024" name="Science">
        <title>Giant polyketide synthase enzymes in the biosynthesis of giant marine polyether toxins.</title>
        <authorList>
            <person name="Fallon T.R."/>
            <person name="Shende V.V."/>
            <person name="Wierzbicki I.H."/>
            <person name="Pendleton A.L."/>
            <person name="Watervoot N.F."/>
            <person name="Auber R.P."/>
            <person name="Gonzalez D.J."/>
            <person name="Wisecaver J.H."/>
            <person name="Moore B.S."/>
        </authorList>
    </citation>
    <scope>NUCLEOTIDE SEQUENCE [LARGE SCALE GENOMIC DNA]</scope>
    <source>
        <strain evidence="2 3">12B1</strain>
    </source>
</reference>
<dbReference type="PANTHER" id="PTHR46211">
    <property type="entry name" value="GLYCEROPHOSPHORYL DIESTER PHOSPHODIESTERASE"/>
    <property type="match status" value="1"/>
</dbReference>
<feature type="domain" description="GP-PDE" evidence="1">
    <location>
        <begin position="30"/>
        <end position="295"/>
    </location>
</feature>
<sequence>MPPSDTFLPLSFAKFGNCVEGQGGAARPAMRIVGHRGASAVRPENTLSAFRHALDVCGAFEMDLQLTKTGEVLILHDETLRRTAKLKSFHNLPPDLLDTPVINLPLDAVQACEVGSWLSLEWAEEEAPLFCSALSLLRTSTADPHTFAELKADTDDVESSYDRMLPTAAESDVRKLGVTPQQLTWITFSRPLAMEMKERMPEYRVLLIGHAHSLEEAWTFARACVDSNLDGVDLNAGDVVTKELVTWLHERGKTVAVWVYRAPAVNDVEAVWDAMKLAGVDAFTSNLPDNIHKWTASFGQA</sequence>
<keyword evidence="3" id="KW-1185">Reference proteome</keyword>
<accession>A0AB34K0H6</accession>
<dbReference type="Proteomes" id="UP001515480">
    <property type="component" value="Unassembled WGS sequence"/>
</dbReference>